<dbReference type="OrthoDB" id="9811804at2"/>
<dbReference type="Proteomes" id="UP000253676">
    <property type="component" value="Unassembled WGS sequence"/>
</dbReference>
<dbReference type="EMBL" id="QNUX01000004">
    <property type="protein sequence ID" value="RBN50946.1"/>
    <property type="molecule type" value="Genomic_DNA"/>
</dbReference>
<sequence length="244" mass="28733">MTNEYENTLRRIITSVIGAEDNSEFGVSNERLEKWKEKREIEIKKYKGLIAESRIIYFSDFYDLKNIILKNWSLFLPILLNKKRFEAFFDEVEKYRNTTAHGRELYSYQLELLKGITEDLKSQFIIYHNKNMDANDFFIRILKISDSLGSIWEIDNSYLYSSGKTLRVGDTIEFIVDAFDPKGRKIQYGLYIEGARIETDNNVMSVTITQKMVSKFGVFRLTAKTNEQEYENYTACEIDYVILP</sequence>
<proteinExistence type="predicted"/>
<keyword evidence="2" id="KW-1185">Reference proteome</keyword>
<comment type="caution">
    <text evidence="1">The sequence shown here is derived from an EMBL/GenBank/DDBJ whole genome shotgun (WGS) entry which is preliminary data.</text>
</comment>
<organism evidence="1 2">
    <name type="scientific">Flavobacterium psychrolimnae</name>
    <dbReference type="NCBI Taxonomy" id="249351"/>
    <lineage>
        <taxon>Bacteria</taxon>
        <taxon>Pseudomonadati</taxon>
        <taxon>Bacteroidota</taxon>
        <taxon>Flavobacteriia</taxon>
        <taxon>Flavobacteriales</taxon>
        <taxon>Flavobacteriaceae</taxon>
        <taxon>Flavobacterium</taxon>
    </lineage>
</organism>
<reference evidence="1 2" key="1">
    <citation type="submission" date="2018-07" db="EMBL/GenBank/DDBJ databases">
        <title>Complete genome sequence of Flavobacterium psychrolimnae LMG 22018.</title>
        <authorList>
            <person name="Kim D.-U."/>
        </authorList>
    </citation>
    <scope>NUCLEOTIDE SEQUENCE [LARGE SCALE GENOMIC DNA]</scope>
    <source>
        <strain evidence="1 2">LMG 22018</strain>
    </source>
</reference>
<protein>
    <recommendedName>
        <fullName evidence="3">Swt1-like HEPN domain-containing protein</fullName>
    </recommendedName>
</protein>
<gene>
    <name evidence="1" type="ORF">DR980_06340</name>
</gene>
<accession>A0A366B1S6</accession>
<evidence type="ECO:0000313" key="2">
    <source>
        <dbReference type="Proteomes" id="UP000253676"/>
    </source>
</evidence>
<evidence type="ECO:0008006" key="3">
    <source>
        <dbReference type="Google" id="ProtNLM"/>
    </source>
</evidence>
<dbReference type="AlphaFoldDB" id="A0A366B1S6"/>
<dbReference type="RefSeq" id="WP_113634405.1">
    <property type="nucleotide sequence ID" value="NZ_QNUX01000004.1"/>
</dbReference>
<name>A0A366B1S6_9FLAO</name>
<evidence type="ECO:0000313" key="1">
    <source>
        <dbReference type="EMBL" id="RBN50946.1"/>
    </source>
</evidence>
<dbReference type="CDD" id="cd00164">
    <property type="entry name" value="S1_like"/>
    <property type="match status" value="1"/>
</dbReference>